<keyword evidence="3" id="KW-1185">Reference proteome</keyword>
<dbReference type="RefSeq" id="WP_022712129.1">
    <property type="nucleotide sequence ID" value="NZ_JACHIL010000007.1"/>
</dbReference>
<evidence type="ECO:0000313" key="3">
    <source>
        <dbReference type="Proteomes" id="UP000531231"/>
    </source>
</evidence>
<dbReference type="EMBL" id="JACHIL010000007">
    <property type="protein sequence ID" value="MBB5092731.1"/>
    <property type="molecule type" value="Genomic_DNA"/>
</dbReference>
<gene>
    <name evidence="2" type="ORF">HNQ68_003294</name>
</gene>
<dbReference type="Proteomes" id="UP000531231">
    <property type="component" value="Unassembled WGS sequence"/>
</dbReference>
<comment type="caution">
    <text evidence="2">The sequence shown here is derived from an EMBL/GenBank/DDBJ whole genome shotgun (WGS) entry which is preliminary data.</text>
</comment>
<feature type="transmembrane region" description="Helical" evidence="1">
    <location>
        <begin position="101"/>
        <end position="122"/>
    </location>
</feature>
<evidence type="ECO:0000313" key="2">
    <source>
        <dbReference type="EMBL" id="MBB5092731.1"/>
    </source>
</evidence>
<keyword evidence="1" id="KW-0472">Membrane</keyword>
<protein>
    <submittedName>
        <fullName evidence="2">Uncharacterized protein</fullName>
    </submittedName>
</protein>
<dbReference type="AlphaFoldDB" id="A0A7W8ER95"/>
<proteinExistence type="predicted"/>
<feature type="transmembrane region" description="Helical" evidence="1">
    <location>
        <begin position="12"/>
        <end position="29"/>
    </location>
</feature>
<keyword evidence="1" id="KW-1133">Transmembrane helix</keyword>
<sequence length="128" mass="12805">MAQANSSSRPVILTGLGVLVLAAGLYLQFGTSSVSLADQQRCEKIVSDTYANSAEAKNSLLPKCSEPGMVAMMDAKAGGSDATTAAASIASANQSDIGSNALSFGLIGAGLGLLLGGIATLLRRKKSA</sequence>
<evidence type="ECO:0000256" key="1">
    <source>
        <dbReference type="SAM" id="Phobius"/>
    </source>
</evidence>
<accession>A0A7W8ER95</accession>
<reference evidence="2 3" key="1">
    <citation type="submission" date="2020-08" db="EMBL/GenBank/DDBJ databases">
        <title>Genomic Encyclopedia of Type Strains, Phase IV (KMG-IV): sequencing the most valuable type-strain genomes for metagenomic binning, comparative biology and taxonomic classification.</title>
        <authorList>
            <person name="Goeker M."/>
        </authorList>
    </citation>
    <scope>NUCLEOTIDE SEQUENCE [LARGE SCALE GENOMIC DNA]</scope>
    <source>
        <strain evidence="2 3">DSM 25620</strain>
    </source>
</reference>
<keyword evidence="1" id="KW-0812">Transmembrane</keyword>
<organism evidence="2 3">
    <name type="scientific">Pseudochrobactrum saccharolyticum</name>
    <dbReference type="NCBI Taxonomy" id="354352"/>
    <lineage>
        <taxon>Bacteria</taxon>
        <taxon>Pseudomonadati</taxon>
        <taxon>Pseudomonadota</taxon>
        <taxon>Alphaproteobacteria</taxon>
        <taxon>Hyphomicrobiales</taxon>
        <taxon>Brucellaceae</taxon>
        <taxon>Pseudochrobactrum</taxon>
    </lineage>
</organism>
<name>A0A7W8ER95_9HYPH</name>